<accession>A0AAD7EBK1</accession>
<reference evidence="1" key="1">
    <citation type="submission" date="2023-03" db="EMBL/GenBank/DDBJ databases">
        <title>Massive genome expansion in bonnet fungi (Mycena s.s.) driven by repeated elements and novel gene families across ecological guilds.</title>
        <authorList>
            <consortium name="Lawrence Berkeley National Laboratory"/>
            <person name="Harder C.B."/>
            <person name="Miyauchi S."/>
            <person name="Viragh M."/>
            <person name="Kuo A."/>
            <person name="Thoen E."/>
            <person name="Andreopoulos B."/>
            <person name="Lu D."/>
            <person name="Skrede I."/>
            <person name="Drula E."/>
            <person name="Henrissat B."/>
            <person name="Morin E."/>
            <person name="Kohler A."/>
            <person name="Barry K."/>
            <person name="LaButti K."/>
            <person name="Morin E."/>
            <person name="Salamov A."/>
            <person name="Lipzen A."/>
            <person name="Mereny Z."/>
            <person name="Hegedus B."/>
            <person name="Baldrian P."/>
            <person name="Stursova M."/>
            <person name="Weitz H."/>
            <person name="Taylor A."/>
            <person name="Grigoriev I.V."/>
            <person name="Nagy L.G."/>
            <person name="Martin F."/>
            <person name="Kauserud H."/>
        </authorList>
    </citation>
    <scope>NUCLEOTIDE SEQUENCE</scope>
    <source>
        <strain evidence="1">CBHHK002</strain>
    </source>
</reference>
<gene>
    <name evidence="1" type="ORF">DFH08DRAFT_823135</name>
</gene>
<protein>
    <submittedName>
        <fullName evidence="1">Uncharacterized protein</fullName>
    </submittedName>
</protein>
<dbReference type="EMBL" id="JARIHO010000079">
    <property type="protein sequence ID" value="KAJ7310097.1"/>
    <property type="molecule type" value="Genomic_DNA"/>
</dbReference>
<dbReference type="AlphaFoldDB" id="A0AAD7EBK1"/>
<keyword evidence="2" id="KW-1185">Reference proteome</keyword>
<name>A0AAD7EBK1_9AGAR</name>
<proteinExistence type="predicted"/>
<comment type="caution">
    <text evidence="1">The sequence shown here is derived from an EMBL/GenBank/DDBJ whole genome shotgun (WGS) entry which is preliminary data.</text>
</comment>
<sequence length="126" mass="14186">MHKDKELMKCKKEVGDVRVLIKVPLVSTIAQIYDTAQGANLTVRLLHQQLDTFPLCGVPDVKANSTYTRKPDKQAALESAPKIFQLSLELYHIPEAILAKVLHAGIQPVTQALKEWHTEEDVEMEE</sequence>
<evidence type="ECO:0000313" key="1">
    <source>
        <dbReference type="EMBL" id="KAJ7310097.1"/>
    </source>
</evidence>
<evidence type="ECO:0000313" key="2">
    <source>
        <dbReference type="Proteomes" id="UP001218218"/>
    </source>
</evidence>
<organism evidence="1 2">
    <name type="scientific">Mycena albidolilacea</name>
    <dbReference type="NCBI Taxonomy" id="1033008"/>
    <lineage>
        <taxon>Eukaryota</taxon>
        <taxon>Fungi</taxon>
        <taxon>Dikarya</taxon>
        <taxon>Basidiomycota</taxon>
        <taxon>Agaricomycotina</taxon>
        <taxon>Agaricomycetes</taxon>
        <taxon>Agaricomycetidae</taxon>
        <taxon>Agaricales</taxon>
        <taxon>Marasmiineae</taxon>
        <taxon>Mycenaceae</taxon>
        <taxon>Mycena</taxon>
    </lineage>
</organism>
<dbReference type="Proteomes" id="UP001218218">
    <property type="component" value="Unassembled WGS sequence"/>
</dbReference>